<sequence length="84" mass="9423">MRNVFHKQIPVGCSHIQSVYSIISLQIIPFFARAVVCFFKPWIPATGHIVKNNTKDGAHLQVTGVHMFTGLTYPRQQSTGADRI</sequence>
<organism evidence="1">
    <name type="scientific">Anguilla anguilla</name>
    <name type="common">European freshwater eel</name>
    <name type="synonym">Muraena anguilla</name>
    <dbReference type="NCBI Taxonomy" id="7936"/>
    <lineage>
        <taxon>Eukaryota</taxon>
        <taxon>Metazoa</taxon>
        <taxon>Chordata</taxon>
        <taxon>Craniata</taxon>
        <taxon>Vertebrata</taxon>
        <taxon>Euteleostomi</taxon>
        <taxon>Actinopterygii</taxon>
        <taxon>Neopterygii</taxon>
        <taxon>Teleostei</taxon>
        <taxon>Anguilliformes</taxon>
        <taxon>Anguillidae</taxon>
        <taxon>Anguilla</taxon>
    </lineage>
</organism>
<name>A0A0E9X292_ANGAN</name>
<protein>
    <submittedName>
        <fullName evidence="1">Uncharacterized protein</fullName>
    </submittedName>
</protein>
<proteinExistence type="predicted"/>
<dbReference type="AlphaFoldDB" id="A0A0E9X292"/>
<dbReference type="EMBL" id="GBXM01012789">
    <property type="protein sequence ID" value="JAH95788.1"/>
    <property type="molecule type" value="Transcribed_RNA"/>
</dbReference>
<reference evidence="1" key="1">
    <citation type="submission" date="2014-11" db="EMBL/GenBank/DDBJ databases">
        <authorList>
            <person name="Amaro Gonzalez C."/>
        </authorList>
    </citation>
    <scope>NUCLEOTIDE SEQUENCE</scope>
</reference>
<reference evidence="1" key="2">
    <citation type="journal article" date="2015" name="Fish Shellfish Immunol.">
        <title>Early steps in the European eel (Anguilla anguilla)-Vibrio vulnificus interaction in the gills: Role of the RtxA13 toxin.</title>
        <authorList>
            <person name="Callol A."/>
            <person name="Pajuelo D."/>
            <person name="Ebbesson L."/>
            <person name="Teles M."/>
            <person name="MacKenzie S."/>
            <person name="Amaro C."/>
        </authorList>
    </citation>
    <scope>NUCLEOTIDE SEQUENCE</scope>
</reference>
<evidence type="ECO:0000313" key="1">
    <source>
        <dbReference type="EMBL" id="JAH95788.1"/>
    </source>
</evidence>
<accession>A0A0E9X292</accession>